<protein>
    <submittedName>
        <fullName evidence="1">Uncharacterized protein</fullName>
    </submittedName>
</protein>
<evidence type="ECO:0000313" key="2">
    <source>
        <dbReference type="Proteomes" id="UP000825699"/>
    </source>
</evidence>
<dbReference type="AlphaFoldDB" id="A0AAJ1ADJ4"/>
<proteinExistence type="predicted"/>
<accession>A0AAJ1ADJ4</accession>
<dbReference type="EMBL" id="JAAXEP010000016">
    <property type="protein sequence ID" value="MBY5631833.1"/>
    <property type="molecule type" value="Genomic_DNA"/>
</dbReference>
<dbReference type="Proteomes" id="UP000825699">
    <property type="component" value="Unassembled WGS sequence"/>
</dbReference>
<name>A0AAJ1ADJ4_RHILE</name>
<dbReference type="RefSeq" id="WP_222260614.1">
    <property type="nucleotide sequence ID" value="NZ_JAAXDX010000001.1"/>
</dbReference>
<organism evidence="1 2">
    <name type="scientific">Rhizobium leguminosarum</name>
    <dbReference type="NCBI Taxonomy" id="384"/>
    <lineage>
        <taxon>Bacteria</taxon>
        <taxon>Pseudomonadati</taxon>
        <taxon>Pseudomonadota</taxon>
        <taxon>Alphaproteobacteria</taxon>
        <taxon>Hyphomicrobiales</taxon>
        <taxon>Rhizobiaceae</taxon>
        <taxon>Rhizobium/Agrobacterium group</taxon>
        <taxon>Rhizobium</taxon>
    </lineage>
</organism>
<sequence>MKCTTSHLVYHAAAQQKATASAGALTLVIQPHNGNIYLFLMQYITDRTLRALPLLLPPADGAAAPKQTPYPSILDEKNYIARKILLALWYLYVIFSSELREVSAARHLGFVKGGALVVARGRAEVGSRMHHPR</sequence>
<reference evidence="1" key="1">
    <citation type="submission" date="2020-04" db="EMBL/GenBank/DDBJ databases">
        <title>Global-level population genomics supports evidence of horizontal gene transfer on evolution of Rhizobia in Lentils.</title>
        <authorList>
            <person name="Gai Y."/>
            <person name="Cook D."/>
            <person name="Riely B."/>
        </authorList>
    </citation>
    <scope>NUCLEOTIDE SEQUENCE</scope>
    <source>
        <strain evidence="1">Derici101B</strain>
    </source>
</reference>
<comment type="caution">
    <text evidence="1">The sequence shown here is derived from an EMBL/GenBank/DDBJ whole genome shotgun (WGS) entry which is preliminary data.</text>
</comment>
<gene>
    <name evidence="1" type="ORF">HFO42_27630</name>
</gene>
<evidence type="ECO:0000313" key="1">
    <source>
        <dbReference type="EMBL" id="MBY5631833.1"/>
    </source>
</evidence>